<name>A0ACA9KNB1_9GLOM</name>
<proteinExistence type="predicted"/>
<evidence type="ECO:0000313" key="1">
    <source>
        <dbReference type="EMBL" id="CAG8481535.1"/>
    </source>
</evidence>
<dbReference type="Proteomes" id="UP000789525">
    <property type="component" value="Unassembled WGS sequence"/>
</dbReference>
<protein>
    <submittedName>
        <fullName evidence="1">12898_t:CDS:1</fullName>
    </submittedName>
</protein>
<accession>A0ACA9KNB1</accession>
<keyword evidence="2" id="KW-1185">Reference proteome</keyword>
<reference evidence="1" key="1">
    <citation type="submission" date="2021-06" db="EMBL/GenBank/DDBJ databases">
        <authorList>
            <person name="Kallberg Y."/>
            <person name="Tangrot J."/>
            <person name="Rosling A."/>
        </authorList>
    </citation>
    <scope>NUCLEOTIDE SEQUENCE</scope>
    <source>
        <strain evidence="1">CL356</strain>
    </source>
</reference>
<comment type="caution">
    <text evidence="1">The sequence shown here is derived from an EMBL/GenBank/DDBJ whole genome shotgun (WGS) entry which is preliminary data.</text>
</comment>
<sequence>MQPTFYLGVRSLKTIPPAQKPPKELSTIQPVPEPGIPVYRPPALGVNPAYDEALKYILEDKAKKHQQIKEIEEKIKQISQNGRLDGEKTIGELEKEKYVLGIRAEANDPEVRWNFEHGRIDMSRPVYRFLREKKWKNGYLQHLMERVSQMYVVPDVFPELVDPTIDLQFKYGDELEEPGAFQLPVNATKTDIAGGETIVPYIPPHPPKGTKYHRYTFGIYEQPYGKINIGDLEQSKKVQDFVDEHRLKLRGASFFREVWDKDKRVLTPPSIKDTREPVYVKQPNFDPYIDRSTGKNRSTKYPESLNDD</sequence>
<dbReference type="EMBL" id="CAJVPT010002455">
    <property type="protein sequence ID" value="CAG8481535.1"/>
    <property type="molecule type" value="Genomic_DNA"/>
</dbReference>
<gene>
    <name evidence="1" type="ORF">ACOLOM_LOCUS2008</name>
</gene>
<evidence type="ECO:0000313" key="2">
    <source>
        <dbReference type="Proteomes" id="UP000789525"/>
    </source>
</evidence>
<organism evidence="1 2">
    <name type="scientific">Acaulospora colombiana</name>
    <dbReference type="NCBI Taxonomy" id="27376"/>
    <lineage>
        <taxon>Eukaryota</taxon>
        <taxon>Fungi</taxon>
        <taxon>Fungi incertae sedis</taxon>
        <taxon>Mucoromycota</taxon>
        <taxon>Glomeromycotina</taxon>
        <taxon>Glomeromycetes</taxon>
        <taxon>Diversisporales</taxon>
        <taxon>Acaulosporaceae</taxon>
        <taxon>Acaulospora</taxon>
    </lineage>
</organism>